<keyword evidence="3" id="KW-1185">Reference proteome</keyword>
<dbReference type="SUPFAM" id="SSF81593">
    <property type="entry name" value="Nucleotidyltransferase substrate binding subunit/domain"/>
    <property type="match status" value="1"/>
</dbReference>
<dbReference type="PROSITE" id="PS50910">
    <property type="entry name" value="HEPN"/>
    <property type="match status" value="1"/>
</dbReference>
<name>A0A062V3I7_9EURY</name>
<evidence type="ECO:0000313" key="3">
    <source>
        <dbReference type="Proteomes" id="UP000027153"/>
    </source>
</evidence>
<dbReference type="AlphaFoldDB" id="A0A062V3I7"/>
<dbReference type="Pfam" id="PF05168">
    <property type="entry name" value="HEPN"/>
    <property type="match status" value="1"/>
</dbReference>
<evidence type="ECO:0000259" key="1">
    <source>
        <dbReference type="PROSITE" id="PS50910"/>
    </source>
</evidence>
<gene>
    <name evidence="2" type="ORF">ANME2D_03294</name>
</gene>
<dbReference type="InterPro" id="IPR007842">
    <property type="entry name" value="HEPN_dom"/>
</dbReference>
<accession>A0A062V3I7</accession>
<reference evidence="2 3" key="1">
    <citation type="journal article" date="2013" name="Nature">
        <title>Anaerobic oxidation of methane coupled to nitrate reduction in a novel archaeal lineage.</title>
        <authorList>
            <person name="Haroon M.F."/>
            <person name="Hu S."/>
            <person name="Shi Y."/>
            <person name="Imelfort M."/>
            <person name="Keller J."/>
            <person name="Hugenholtz P."/>
            <person name="Yuan Z."/>
            <person name="Tyson G.W."/>
        </authorList>
    </citation>
    <scope>NUCLEOTIDE SEQUENCE [LARGE SCALE GENOMIC DNA]</scope>
    <source>
        <strain evidence="2 3">ANME-2d</strain>
    </source>
</reference>
<organism evidence="2 3">
    <name type="scientific">Candidatus Methanoperedens nitratireducens</name>
    <dbReference type="NCBI Taxonomy" id="1392998"/>
    <lineage>
        <taxon>Archaea</taxon>
        <taxon>Methanobacteriati</taxon>
        <taxon>Methanobacteriota</taxon>
        <taxon>Stenosarchaea group</taxon>
        <taxon>Methanomicrobia</taxon>
        <taxon>Methanosarcinales</taxon>
        <taxon>ANME-2 cluster</taxon>
        <taxon>Candidatus Methanoperedentaceae</taxon>
        <taxon>Candidatus Methanoperedens</taxon>
    </lineage>
</organism>
<sequence length="169" mass="20118">MSNIREARAIRYLLDAVNDTSIIGPALEEKLYSMAIFHSQQASEKSAKVCLSFLNILITDEHIYTDYLVKFVIPKSKDLNKDFLKLLPDVNKLESYYIPSRYGVDRFGKIHYRKYDEKEVKDLCRSSMEFLELCFKFVEDKSGRVIPRQREELEKFFINNYYTFIRELR</sequence>
<evidence type="ECO:0000313" key="2">
    <source>
        <dbReference type="EMBL" id="KCZ70379.1"/>
    </source>
</evidence>
<feature type="domain" description="HEPN" evidence="1">
    <location>
        <begin position="13"/>
        <end position="130"/>
    </location>
</feature>
<proteinExistence type="predicted"/>
<protein>
    <recommendedName>
        <fullName evidence="1">HEPN domain-containing protein</fullName>
    </recommendedName>
</protein>
<dbReference type="OrthoDB" id="103526at2157"/>
<dbReference type="Proteomes" id="UP000027153">
    <property type="component" value="Unassembled WGS sequence"/>
</dbReference>
<dbReference type="RefSeq" id="WP_048093908.1">
    <property type="nucleotide sequence ID" value="NZ_JMIY01000008.1"/>
</dbReference>
<dbReference type="EMBL" id="JMIY01000008">
    <property type="protein sequence ID" value="KCZ70379.1"/>
    <property type="molecule type" value="Genomic_DNA"/>
</dbReference>
<comment type="caution">
    <text evidence="2">The sequence shown here is derived from an EMBL/GenBank/DDBJ whole genome shotgun (WGS) entry which is preliminary data.</text>
</comment>
<dbReference type="Gene3D" id="1.20.120.330">
    <property type="entry name" value="Nucleotidyltransferases domain 2"/>
    <property type="match status" value="1"/>
</dbReference>